<dbReference type="RefSeq" id="XP_014474436.1">
    <property type="nucleotide sequence ID" value="XM_014618950.1"/>
</dbReference>
<dbReference type="InterPro" id="IPR045150">
    <property type="entry name" value="CYB561D1/2"/>
</dbReference>
<dbReference type="Proteomes" id="UP000515204">
    <property type="component" value="Unplaced"/>
</dbReference>
<feature type="transmembrane region" description="Helical" evidence="12">
    <location>
        <begin position="55"/>
        <end position="81"/>
    </location>
</feature>
<evidence type="ECO:0000256" key="6">
    <source>
        <dbReference type="ARBA" id="ARBA00022723"/>
    </source>
</evidence>
<dbReference type="GeneID" id="106744296"/>
<evidence type="ECO:0000256" key="5">
    <source>
        <dbReference type="ARBA" id="ARBA00022692"/>
    </source>
</evidence>
<dbReference type="PANTHER" id="PTHR15422:SF43">
    <property type="entry name" value="ASCORBATE FERRIREDUCTASE (TRANSMEMBRANE)"/>
    <property type="match status" value="1"/>
</dbReference>
<feature type="domain" description="Cytochrome b561" evidence="13">
    <location>
        <begin position="63"/>
        <end position="259"/>
    </location>
</feature>
<evidence type="ECO:0000256" key="7">
    <source>
        <dbReference type="ARBA" id="ARBA00022982"/>
    </source>
</evidence>
<keyword evidence="4" id="KW-0349">Heme</keyword>
<dbReference type="AlphaFoldDB" id="A0A6P3X7Q8"/>
<organism evidence="14 15">
    <name type="scientific">Dinoponera quadriceps</name>
    <name type="common">South American ant</name>
    <dbReference type="NCBI Taxonomy" id="609295"/>
    <lineage>
        <taxon>Eukaryota</taxon>
        <taxon>Metazoa</taxon>
        <taxon>Ecdysozoa</taxon>
        <taxon>Arthropoda</taxon>
        <taxon>Hexapoda</taxon>
        <taxon>Insecta</taxon>
        <taxon>Pterygota</taxon>
        <taxon>Neoptera</taxon>
        <taxon>Endopterygota</taxon>
        <taxon>Hymenoptera</taxon>
        <taxon>Apocrita</taxon>
        <taxon>Aculeata</taxon>
        <taxon>Formicoidea</taxon>
        <taxon>Formicidae</taxon>
        <taxon>Ponerinae</taxon>
        <taxon>Ponerini</taxon>
        <taxon>Dinoponera</taxon>
    </lineage>
</organism>
<reference evidence="15" key="1">
    <citation type="submission" date="2025-08" db="UniProtKB">
        <authorList>
            <consortium name="RefSeq"/>
        </authorList>
    </citation>
    <scope>IDENTIFICATION</scope>
</reference>
<feature type="transmembrane region" description="Helical" evidence="12">
    <location>
        <begin position="93"/>
        <end position="114"/>
    </location>
</feature>
<dbReference type="PROSITE" id="PS50939">
    <property type="entry name" value="CYTOCHROME_B561"/>
    <property type="match status" value="1"/>
</dbReference>
<feature type="transmembrane region" description="Helical" evidence="12">
    <location>
        <begin position="238"/>
        <end position="260"/>
    </location>
</feature>
<name>A0A6P3X7Q8_DINQU</name>
<dbReference type="PANTHER" id="PTHR15422">
    <property type="entry name" value="OS05G0565100 PROTEIN"/>
    <property type="match status" value="1"/>
</dbReference>
<keyword evidence="10 12" id="KW-0472">Membrane</keyword>
<evidence type="ECO:0000313" key="14">
    <source>
        <dbReference type="Proteomes" id="UP000515204"/>
    </source>
</evidence>
<gene>
    <name evidence="15" type="primary">LOC106744296</name>
</gene>
<proteinExistence type="predicted"/>
<dbReference type="CDD" id="cd08761">
    <property type="entry name" value="Cyt_b561_CYB561D2_like"/>
    <property type="match status" value="1"/>
</dbReference>
<comment type="cofactor">
    <cofactor evidence="1">
        <name>heme b</name>
        <dbReference type="ChEBI" id="CHEBI:60344"/>
    </cofactor>
</comment>
<feature type="transmembrane region" description="Helical" evidence="12">
    <location>
        <begin position="164"/>
        <end position="185"/>
    </location>
</feature>
<evidence type="ECO:0000256" key="12">
    <source>
        <dbReference type="SAM" id="Phobius"/>
    </source>
</evidence>
<dbReference type="GO" id="GO:0046872">
    <property type="term" value="F:metal ion binding"/>
    <property type="evidence" value="ECO:0007669"/>
    <property type="project" value="UniProtKB-KW"/>
</dbReference>
<comment type="subcellular location">
    <subcellularLocation>
        <location evidence="2">Membrane</location>
        <topology evidence="2">Multi-pass membrane protein</topology>
    </subcellularLocation>
</comment>
<keyword evidence="14" id="KW-1185">Reference proteome</keyword>
<dbReference type="Gene3D" id="1.20.120.1770">
    <property type="match status" value="1"/>
</dbReference>
<evidence type="ECO:0000256" key="3">
    <source>
        <dbReference type="ARBA" id="ARBA00022448"/>
    </source>
</evidence>
<keyword evidence="6" id="KW-0479">Metal-binding</keyword>
<dbReference type="GO" id="GO:0140571">
    <property type="term" value="F:transmembrane ascorbate ferrireductase activity"/>
    <property type="evidence" value="ECO:0007669"/>
    <property type="project" value="UniProtKB-EC"/>
</dbReference>
<dbReference type="OrthoDB" id="432881at2759"/>
<evidence type="ECO:0000256" key="11">
    <source>
        <dbReference type="ARBA" id="ARBA00024225"/>
    </source>
</evidence>
<accession>A0A6P3X7Q8</accession>
<dbReference type="EC" id="7.2.1.3" evidence="11"/>
<dbReference type="SMART" id="SM00665">
    <property type="entry name" value="B561"/>
    <property type="match status" value="1"/>
</dbReference>
<keyword evidence="3" id="KW-0813">Transport</keyword>
<evidence type="ECO:0000259" key="13">
    <source>
        <dbReference type="PROSITE" id="PS50939"/>
    </source>
</evidence>
<feature type="transmembrane region" description="Helical" evidence="12">
    <location>
        <begin position="197"/>
        <end position="218"/>
    </location>
</feature>
<evidence type="ECO:0000256" key="1">
    <source>
        <dbReference type="ARBA" id="ARBA00001970"/>
    </source>
</evidence>
<evidence type="ECO:0000256" key="10">
    <source>
        <dbReference type="ARBA" id="ARBA00023136"/>
    </source>
</evidence>
<dbReference type="GO" id="GO:0140575">
    <property type="term" value="F:transmembrane monodehydroascorbate reductase activity"/>
    <property type="evidence" value="ECO:0007669"/>
    <property type="project" value="InterPro"/>
</dbReference>
<dbReference type="GO" id="GO:0016020">
    <property type="term" value="C:membrane"/>
    <property type="evidence" value="ECO:0007669"/>
    <property type="project" value="UniProtKB-SubCell"/>
</dbReference>
<protein>
    <recommendedName>
        <fullName evidence="11">ascorbate ferrireductase (transmembrane)</fullName>
        <ecNumber evidence="11">7.2.1.3</ecNumber>
    </recommendedName>
</protein>
<feature type="transmembrane region" description="Helical" evidence="12">
    <location>
        <begin position="134"/>
        <end position="152"/>
    </location>
</feature>
<keyword evidence="9" id="KW-0408">Iron</keyword>
<sequence>MNTRLSCSLTTMEDDNNGGFQSTRPKLEIQCGNSCENVAGTENTRRRRKKTAGCAAQRVFVAAVDMINHALIILVTAYVVYCASDIKRYYITNVHVILCTIGYVLLMSEAILVLAGENILTSAFSRQANKNIHWVLQVLGLICNLVGVGIMYNAKTVHFLSTHGILGFASLVIMCALAIFGYPVLIAVKLRKFVRPVVIKLVHNFLGIACFVLGMLAQCYGYEKKWMYSLTQVENIDMALLVLTAVIMLLSLRGALFSLASQTFVLVRSICPAISYRDVESPGSSAGKS</sequence>
<evidence type="ECO:0000256" key="8">
    <source>
        <dbReference type="ARBA" id="ARBA00022989"/>
    </source>
</evidence>
<keyword evidence="5 12" id="KW-0812">Transmembrane</keyword>
<evidence type="ECO:0000256" key="2">
    <source>
        <dbReference type="ARBA" id="ARBA00004141"/>
    </source>
</evidence>
<dbReference type="Pfam" id="PF03188">
    <property type="entry name" value="Cytochrom_B561"/>
    <property type="match status" value="1"/>
</dbReference>
<keyword evidence="8 12" id="KW-1133">Transmembrane helix</keyword>
<dbReference type="InterPro" id="IPR006593">
    <property type="entry name" value="Cyt_b561/ferric_Rdtase_TM"/>
</dbReference>
<evidence type="ECO:0000256" key="4">
    <source>
        <dbReference type="ARBA" id="ARBA00022617"/>
    </source>
</evidence>
<keyword evidence="7" id="KW-0249">Electron transport</keyword>
<evidence type="ECO:0000313" key="15">
    <source>
        <dbReference type="RefSeq" id="XP_014474436.1"/>
    </source>
</evidence>
<dbReference type="KEGG" id="dqu:106744296"/>
<evidence type="ECO:0000256" key="9">
    <source>
        <dbReference type="ARBA" id="ARBA00023004"/>
    </source>
</evidence>